<evidence type="ECO:0000256" key="12">
    <source>
        <dbReference type="ARBA" id="ARBA00023268"/>
    </source>
</evidence>
<evidence type="ECO:0000256" key="1">
    <source>
        <dbReference type="ARBA" id="ARBA00002121"/>
    </source>
</evidence>
<dbReference type="SUPFAM" id="SSF82114">
    <property type="entry name" value="Riboflavin kinase-like"/>
    <property type="match status" value="1"/>
</dbReference>
<dbReference type="GO" id="GO:0005524">
    <property type="term" value="F:ATP binding"/>
    <property type="evidence" value="ECO:0007669"/>
    <property type="project" value="UniProtKB-UniRule"/>
</dbReference>
<comment type="catalytic activity">
    <reaction evidence="13 15">
        <text>riboflavin + ATP = FMN + ADP + H(+)</text>
        <dbReference type="Rhea" id="RHEA:14357"/>
        <dbReference type="ChEBI" id="CHEBI:15378"/>
        <dbReference type="ChEBI" id="CHEBI:30616"/>
        <dbReference type="ChEBI" id="CHEBI:57986"/>
        <dbReference type="ChEBI" id="CHEBI:58210"/>
        <dbReference type="ChEBI" id="CHEBI:456216"/>
        <dbReference type="EC" id="2.7.1.26"/>
    </reaction>
</comment>
<dbReference type="Pfam" id="PF01687">
    <property type="entry name" value="Flavokinase"/>
    <property type="match status" value="1"/>
</dbReference>
<evidence type="ECO:0000256" key="4">
    <source>
        <dbReference type="ARBA" id="ARBA00022630"/>
    </source>
</evidence>
<comment type="caution">
    <text evidence="17">The sequence shown here is derived from an EMBL/GenBank/DDBJ whole genome shotgun (WGS) entry which is preliminary data.</text>
</comment>
<dbReference type="RefSeq" id="WP_182202433.1">
    <property type="nucleotide sequence ID" value="NZ_JACGLT010000002.1"/>
</dbReference>
<dbReference type="GO" id="GO:0009398">
    <property type="term" value="P:FMN biosynthetic process"/>
    <property type="evidence" value="ECO:0007669"/>
    <property type="project" value="UniProtKB-UniRule"/>
</dbReference>
<evidence type="ECO:0000256" key="9">
    <source>
        <dbReference type="ARBA" id="ARBA00022777"/>
    </source>
</evidence>
<dbReference type="PIRSF" id="PIRSF004491">
    <property type="entry name" value="FAD_Synth"/>
    <property type="match status" value="1"/>
</dbReference>
<comment type="catalytic activity">
    <reaction evidence="14 15">
        <text>FMN + ATP + H(+) = FAD + diphosphate</text>
        <dbReference type="Rhea" id="RHEA:17237"/>
        <dbReference type="ChEBI" id="CHEBI:15378"/>
        <dbReference type="ChEBI" id="CHEBI:30616"/>
        <dbReference type="ChEBI" id="CHEBI:33019"/>
        <dbReference type="ChEBI" id="CHEBI:57692"/>
        <dbReference type="ChEBI" id="CHEBI:58210"/>
        <dbReference type="EC" id="2.7.7.2"/>
    </reaction>
</comment>
<comment type="pathway">
    <text evidence="2 15">Cofactor biosynthesis; FAD biosynthesis; FAD from FMN: step 1/1.</text>
</comment>
<evidence type="ECO:0000256" key="7">
    <source>
        <dbReference type="ARBA" id="ARBA00022695"/>
    </source>
</evidence>
<dbReference type="GO" id="GO:0003919">
    <property type="term" value="F:FMN adenylyltransferase activity"/>
    <property type="evidence" value="ECO:0007669"/>
    <property type="project" value="UniProtKB-UniRule"/>
</dbReference>
<evidence type="ECO:0000259" key="16">
    <source>
        <dbReference type="SMART" id="SM00904"/>
    </source>
</evidence>
<dbReference type="PANTHER" id="PTHR22749">
    <property type="entry name" value="RIBOFLAVIN KINASE/FMN ADENYLYLTRANSFERASE"/>
    <property type="match status" value="1"/>
</dbReference>
<dbReference type="InterPro" id="IPR023465">
    <property type="entry name" value="Riboflavin_kinase_dom_sf"/>
</dbReference>
<evidence type="ECO:0000256" key="8">
    <source>
        <dbReference type="ARBA" id="ARBA00022741"/>
    </source>
</evidence>
<keyword evidence="8 15" id="KW-0547">Nucleotide-binding</keyword>
<evidence type="ECO:0000256" key="6">
    <source>
        <dbReference type="ARBA" id="ARBA00022679"/>
    </source>
</evidence>
<evidence type="ECO:0000256" key="3">
    <source>
        <dbReference type="ARBA" id="ARBA00005201"/>
    </source>
</evidence>
<feature type="domain" description="Riboflavin kinase" evidence="16">
    <location>
        <begin position="182"/>
        <end position="307"/>
    </location>
</feature>
<protein>
    <recommendedName>
        <fullName evidence="15">Riboflavin biosynthesis protein</fullName>
    </recommendedName>
    <domain>
        <recommendedName>
            <fullName evidence="15">Riboflavin kinase</fullName>
            <ecNumber evidence="15">2.7.1.26</ecNumber>
        </recommendedName>
        <alternativeName>
            <fullName evidence="15">Flavokinase</fullName>
        </alternativeName>
    </domain>
    <domain>
        <recommendedName>
            <fullName evidence="15">FMN adenylyltransferase</fullName>
            <ecNumber evidence="15">2.7.7.2</ecNumber>
        </recommendedName>
        <alternativeName>
            <fullName evidence="15">FAD pyrophosphorylase</fullName>
        </alternativeName>
        <alternativeName>
            <fullName evidence="15">FAD synthase</fullName>
        </alternativeName>
    </domain>
</protein>
<evidence type="ECO:0000313" key="17">
    <source>
        <dbReference type="EMBL" id="MBA6151714.1"/>
    </source>
</evidence>
<dbReference type="NCBIfam" id="TIGR00125">
    <property type="entry name" value="cyt_tran_rel"/>
    <property type="match status" value="1"/>
</dbReference>
<dbReference type="NCBIfam" id="NF004160">
    <property type="entry name" value="PRK05627.1-3"/>
    <property type="match status" value="1"/>
</dbReference>
<keyword evidence="12" id="KW-0511">Multifunctional enzyme</keyword>
<dbReference type="NCBIfam" id="TIGR00083">
    <property type="entry name" value="ribF"/>
    <property type="match status" value="1"/>
</dbReference>
<evidence type="ECO:0000256" key="2">
    <source>
        <dbReference type="ARBA" id="ARBA00004726"/>
    </source>
</evidence>
<dbReference type="SMART" id="SM00904">
    <property type="entry name" value="Flavokinase"/>
    <property type="match status" value="1"/>
</dbReference>
<organism evidence="17 18">
    <name type="scientific">Gelidibacter maritimus</name>
    <dbReference type="NCBI Taxonomy" id="2761487"/>
    <lineage>
        <taxon>Bacteria</taxon>
        <taxon>Pseudomonadati</taxon>
        <taxon>Bacteroidota</taxon>
        <taxon>Flavobacteriia</taxon>
        <taxon>Flavobacteriales</taxon>
        <taxon>Flavobacteriaceae</taxon>
        <taxon>Gelidibacter</taxon>
    </lineage>
</organism>
<evidence type="ECO:0000256" key="13">
    <source>
        <dbReference type="ARBA" id="ARBA00047880"/>
    </source>
</evidence>
<dbReference type="SUPFAM" id="SSF52374">
    <property type="entry name" value="Nucleotidylyl transferase"/>
    <property type="match status" value="1"/>
</dbReference>
<evidence type="ECO:0000256" key="15">
    <source>
        <dbReference type="PIRNR" id="PIRNR004491"/>
    </source>
</evidence>
<dbReference type="InterPro" id="IPR014729">
    <property type="entry name" value="Rossmann-like_a/b/a_fold"/>
</dbReference>
<dbReference type="GO" id="GO:0008531">
    <property type="term" value="F:riboflavin kinase activity"/>
    <property type="evidence" value="ECO:0007669"/>
    <property type="project" value="UniProtKB-UniRule"/>
</dbReference>
<dbReference type="NCBIfam" id="NF004162">
    <property type="entry name" value="PRK05627.1-5"/>
    <property type="match status" value="1"/>
</dbReference>
<dbReference type="EC" id="2.7.1.26" evidence="15"/>
<reference evidence="17 18" key="1">
    <citation type="submission" date="2020-07" db="EMBL/GenBank/DDBJ databases">
        <title>Bacterium isolated from marine sediment.</title>
        <authorList>
            <person name="Shang D."/>
        </authorList>
    </citation>
    <scope>NUCLEOTIDE SEQUENCE [LARGE SCALE GENOMIC DNA]</scope>
    <source>
        <strain evidence="17 18">F6074</strain>
    </source>
</reference>
<dbReference type="InterPro" id="IPR015865">
    <property type="entry name" value="Riboflavin_kinase_bac/euk"/>
</dbReference>
<dbReference type="CDD" id="cd02064">
    <property type="entry name" value="FAD_synthetase_N"/>
    <property type="match status" value="1"/>
</dbReference>
<dbReference type="Gene3D" id="3.40.50.620">
    <property type="entry name" value="HUPs"/>
    <property type="match status" value="1"/>
</dbReference>
<evidence type="ECO:0000256" key="11">
    <source>
        <dbReference type="ARBA" id="ARBA00022840"/>
    </source>
</evidence>
<dbReference type="InterPro" id="IPR015864">
    <property type="entry name" value="FAD_synthase"/>
</dbReference>
<keyword evidence="6 15" id="KW-0808">Transferase</keyword>
<dbReference type="Proteomes" id="UP000541857">
    <property type="component" value="Unassembled WGS sequence"/>
</dbReference>
<comment type="function">
    <text evidence="1">Catalyzes the phosphorylation of riboflavin to FMN followed by the adenylation of FMN to FAD.</text>
</comment>
<dbReference type="FunFam" id="3.40.50.620:FF:000021">
    <property type="entry name" value="Riboflavin biosynthesis protein"/>
    <property type="match status" value="1"/>
</dbReference>
<gene>
    <name evidence="17" type="ORF">H3Z82_03135</name>
</gene>
<dbReference type="AlphaFoldDB" id="A0A7W2M2V5"/>
<keyword evidence="9 15" id="KW-0418">Kinase</keyword>
<dbReference type="UniPathway" id="UPA00277">
    <property type="reaction ID" value="UER00407"/>
</dbReference>
<keyword evidence="18" id="KW-1185">Reference proteome</keyword>
<keyword evidence="5 15" id="KW-0288">FMN</keyword>
<evidence type="ECO:0000256" key="14">
    <source>
        <dbReference type="ARBA" id="ARBA00049494"/>
    </source>
</evidence>
<dbReference type="GO" id="GO:0006747">
    <property type="term" value="P:FAD biosynthetic process"/>
    <property type="evidence" value="ECO:0007669"/>
    <property type="project" value="UniProtKB-UniRule"/>
</dbReference>
<dbReference type="Gene3D" id="2.40.30.30">
    <property type="entry name" value="Riboflavin kinase-like"/>
    <property type="match status" value="1"/>
</dbReference>
<keyword evidence="11 15" id="KW-0067">ATP-binding</keyword>
<evidence type="ECO:0000256" key="10">
    <source>
        <dbReference type="ARBA" id="ARBA00022827"/>
    </source>
</evidence>
<keyword evidence="10 15" id="KW-0274">FAD</keyword>
<dbReference type="InterPro" id="IPR004821">
    <property type="entry name" value="Cyt_trans-like"/>
</dbReference>
<dbReference type="GO" id="GO:0009231">
    <property type="term" value="P:riboflavin biosynthetic process"/>
    <property type="evidence" value="ECO:0007669"/>
    <property type="project" value="InterPro"/>
</dbReference>
<dbReference type="InterPro" id="IPR023468">
    <property type="entry name" value="Riboflavin_kinase"/>
</dbReference>
<accession>A0A7W2M2V5</accession>
<evidence type="ECO:0000313" key="18">
    <source>
        <dbReference type="Proteomes" id="UP000541857"/>
    </source>
</evidence>
<comment type="pathway">
    <text evidence="3 15">Cofactor biosynthesis; FMN biosynthesis; FMN from riboflavin (ATP route): step 1/1.</text>
</comment>
<keyword evidence="4 15" id="KW-0285">Flavoprotein</keyword>
<dbReference type="EC" id="2.7.7.2" evidence="15"/>
<name>A0A7W2M2V5_9FLAO</name>
<proteinExistence type="inferred from homology"/>
<dbReference type="InterPro" id="IPR002606">
    <property type="entry name" value="Riboflavin_kinase_bac"/>
</dbReference>
<dbReference type="PANTHER" id="PTHR22749:SF6">
    <property type="entry name" value="RIBOFLAVIN KINASE"/>
    <property type="match status" value="1"/>
</dbReference>
<evidence type="ECO:0000256" key="5">
    <source>
        <dbReference type="ARBA" id="ARBA00022643"/>
    </source>
</evidence>
<dbReference type="EMBL" id="JACGLT010000002">
    <property type="protein sequence ID" value="MBA6151714.1"/>
    <property type="molecule type" value="Genomic_DNA"/>
</dbReference>
<dbReference type="UniPathway" id="UPA00276">
    <property type="reaction ID" value="UER00406"/>
</dbReference>
<comment type="similarity">
    <text evidence="15">Belongs to the ribF family.</text>
</comment>
<sequence>MKVLTASHSSIPQTPSVVTIGTFDGVHIGHQQIIKKLTKRASEKNLISVVLTFFPHPRMVLQQNPNIELLNTIAERKEILSALGLDFIYVKEFTKVFAELSARDFVKTILVDTLHVKHVIIGYDHQFGKNRSANIDDLKRFGKEFGFEVEEISAQDVEDVAVSSTKIRTALRSGDIKTANAFLGYNYYLNGTVVRGKGFGKKMEFPTANINVPDAYKLIPKNGVYVISSIHNDKTIYGMMNIGVNPTFNADKKTIEAHFFNFDQNLYNQDLRIVFLDRLRDEYKFESVEALIAQLRQDQKNAQQVIAALNA</sequence>
<keyword evidence="7 15" id="KW-0548">Nucleotidyltransferase</keyword>
<dbReference type="Pfam" id="PF06574">
    <property type="entry name" value="FAD_syn"/>
    <property type="match status" value="1"/>
</dbReference>